<keyword evidence="5" id="KW-1185">Reference proteome</keyword>
<keyword evidence="1" id="KW-0677">Repeat</keyword>
<feature type="repeat" description="Cell wall-binding" evidence="2">
    <location>
        <begin position="6"/>
        <end position="25"/>
    </location>
</feature>
<organism evidence="4 5">
    <name type="scientific">Adlercreutzia muris</name>
    <dbReference type="NCBI Taxonomy" id="1796610"/>
    <lineage>
        <taxon>Bacteria</taxon>
        <taxon>Bacillati</taxon>
        <taxon>Actinomycetota</taxon>
        <taxon>Coriobacteriia</taxon>
        <taxon>Eggerthellales</taxon>
        <taxon>Eggerthellaceae</taxon>
        <taxon>Adlercreutzia</taxon>
    </lineage>
</organism>
<sequence>GSGAMQTGWQKVGGAWYYLKSSGAMATGWQKVGGTWYYLSGSGAMQTGWQKVGGAWYYLKSSGAMATGWQKVGGTWYYLSGSGAMQTNRWIGNYYVGSSGAMATNAWIGNYYVGPDGRWVPGFSNSDQQKPSIPDNNSGTDQPSRPAPTPSQQLVQRVGSYTYKVRPIINGTLNTVVFVETNNPDPDSFCLVDESSKYASTGQVVRFDSLETIYADVQYTNKSTRRIANKGYLFEKGKYESDGGALKVIALTDEIYTEGYGAGDTGITIDVGPLMDAEDYLISTYTNDNDTFFGKLDAVQSILNDLAIYPKTLLNTSQPNANAYPGLLVARYPELELKSYIEGMYEHGSLFLNRAYGLTLDSLGMPGMMEAVAKRINPSCVIKSGSTHDKVTISFNGTTKTYGGQGNGGPGVLYSDLIPWRFKFDGTDVGFGTNLSMSILRQAWASCTESSAARAETYLHQVDGESMTATVGEGGWLRLGIGPRPAERALGYATMGPTGTVAIVSEGWVDGRYIDAFEKYRAGATFTEFPKANIVVPNVTYKRKSGDITTGNVTYQYFAESDVWCALDFYEARERSVFLWFKQEVEALKTASPNLVLTRSQVEQMVAEGSIDGKTNVTPSCGYIYDGSVAPGTYSDHLTDGCTMYL</sequence>
<feature type="region of interest" description="Disordered" evidence="3">
    <location>
        <begin position="123"/>
        <end position="153"/>
    </location>
</feature>
<dbReference type="EMBL" id="WAJS01000003">
    <property type="protein sequence ID" value="KAB1651251.1"/>
    <property type="molecule type" value="Genomic_DNA"/>
</dbReference>
<dbReference type="SUPFAM" id="SSF69360">
    <property type="entry name" value="Cell wall binding repeat"/>
    <property type="match status" value="1"/>
</dbReference>
<evidence type="ECO:0000313" key="5">
    <source>
        <dbReference type="Proteomes" id="UP000479639"/>
    </source>
</evidence>
<evidence type="ECO:0000313" key="4">
    <source>
        <dbReference type="EMBL" id="KAB1651251.1"/>
    </source>
</evidence>
<feature type="non-terminal residue" evidence="4">
    <location>
        <position position="1"/>
    </location>
</feature>
<feature type="repeat" description="Cell wall-binding" evidence="2">
    <location>
        <begin position="46"/>
        <end position="65"/>
    </location>
</feature>
<dbReference type="Gene3D" id="2.10.270.10">
    <property type="entry name" value="Cholin Binding"/>
    <property type="match status" value="1"/>
</dbReference>
<protein>
    <submittedName>
        <fullName evidence="4">N-acetylmuramoyl-L-alanine amidase family protein</fullName>
    </submittedName>
</protein>
<name>A0A7C8BS31_9ACTN</name>
<proteinExistence type="predicted"/>
<feature type="repeat" description="Cell wall-binding" evidence="2">
    <location>
        <begin position="66"/>
        <end position="85"/>
    </location>
</feature>
<dbReference type="AlphaFoldDB" id="A0A7C8BS31"/>
<dbReference type="InterPro" id="IPR018337">
    <property type="entry name" value="Cell_wall/Cho-bd_repeat"/>
</dbReference>
<accession>A0A7C8BS31</accession>
<feature type="compositionally biased region" description="Polar residues" evidence="3">
    <location>
        <begin position="123"/>
        <end position="143"/>
    </location>
</feature>
<dbReference type="Pfam" id="PF19085">
    <property type="entry name" value="Choline_bind_2"/>
    <property type="match status" value="1"/>
</dbReference>
<evidence type="ECO:0000256" key="1">
    <source>
        <dbReference type="ARBA" id="ARBA00022737"/>
    </source>
</evidence>
<feature type="repeat" description="Cell wall-binding" evidence="2">
    <location>
        <begin position="26"/>
        <end position="45"/>
    </location>
</feature>
<reference evidence="4 5" key="1">
    <citation type="submission" date="2019-09" db="EMBL/GenBank/DDBJ databases">
        <title>Whole genome shotgun sequencing (WGS) of Ellagibacter isourolithinifaciens DSM 104140(T) and Adlercreutzia muris DSM 29508(T).</title>
        <authorList>
            <person name="Stoll D.A."/>
            <person name="Danylec N."/>
            <person name="Huch M."/>
        </authorList>
    </citation>
    <scope>NUCLEOTIDE SEQUENCE [LARGE SCALE GENOMIC DNA]</scope>
    <source>
        <strain evidence="4 5">DSM 29508</strain>
    </source>
</reference>
<gene>
    <name evidence="4" type="ORF">F8D48_01380</name>
</gene>
<dbReference type="Proteomes" id="UP000479639">
    <property type="component" value="Unassembled WGS sequence"/>
</dbReference>
<comment type="caution">
    <text evidence="4">The sequence shown here is derived from an EMBL/GenBank/DDBJ whole genome shotgun (WGS) entry which is preliminary data.</text>
</comment>
<evidence type="ECO:0000256" key="2">
    <source>
        <dbReference type="PROSITE-ProRule" id="PRU00591"/>
    </source>
</evidence>
<dbReference type="Pfam" id="PF19127">
    <property type="entry name" value="Choline_bind_3"/>
    <property type="match status" value="1"/>
</dbReference>
<dbReference type="PROSITE" id="PS51170">
    <property type="entry name" value="CW"/>
    <property type="match status" value="4"/>
</dbReference>
<evidence type="ECO:0000256" key="3">
    <source>
        <dbReference type="SAM" id="MobiDB-lite"/>
    </source>
</evidence>
<dbReference type="Pfam" id="PF01473">
    <property type="entry name" value="Choline_bind_1"/>
    <property type="match status" value="1"/>
</dbReference>